<organism evidence="2 3">
    <name type="scientific">Streptomyces rectiviolaceus</name>
    <dbReference type="NCBI Taxonomy" id="332591"/>
    <lineage>
        <taxon>Bacteria</taxon>
        <taxon>Bacillati</taxon>
        <taxon>Actinomycetota</taxon>
        <taxon>Actinomycetes</taxon>
        <taxon>Kitasatosporales</taxon>
        <taxon>Streptomycetaceae</taxon>
        <taxon>Streptomyces</taxon>
    </lineage>
</organism>
<name>A0ABP6NNL2_9ACTN</name>
<keyword evidence="3" id="KW-1185">Reference proteome</keyword>
<evidence type="ECO:0000256" key="1">
    <source>
        <dbReference type="SAM" id="Phobius"/>
    </source>
</evidence>
<evidence type="ECO:0000313" key="2">
    <source>
        <dbReference type="EMBL" id="GAA3153940.1"/>
    </source>
</evidence>
<feature type="transmembrane region" description="Helical" evidence="1">
    <location>
        <begin position="54"/>
        <end position="74"/>
    </location>
</feature>
<dbReference type="Proteomes" id="UP001501637">
    <property type="component" value="Unassembled WGS sequence"/>
</dbReference>
<keyword evidence="1" id="KW-0812">Transmembrane</keyword>
<gene>
    <name evidence="2" type="ORF">GCM10010449_84300</name>
</gene>
<proteinExistence type="predicted"/>
<dbReference type="EMBL" id="BAAAUG010000248">
    <property type="protein sequence ID" value="GAA3153940.1"/>
    <property type="molecule type" value="Genomic_DNA"/>
</dbReference>
<sequence length="77" mass="8367">MACDSCTTSEADRFNPSFDTAFTVFLFGLTVPAGLLLAAWALPWQKRHAARRALLAVLAPVSVLALYLLFAGLVDWP</sequence>
<reference evidence="3" key="1">
    <citation type="journal article" date="2019" name="Int. J. Syst. Evol. Microbiol.">
        <title>The Global Catalogue of Microorganisms (GCM) 10K type strain sequencing project: providing services to taxonomists for standard genome sequencing and annotation.</title>
        <authorList>
            <consortium name="The Broad Institute Genomics Platform"/>
            <consortium name="The Broad Institute Genome Sequencing Center for Infectious Disease"/>
            <person name="Wu L."/>
            <person name="Ma J."/>
        </authorList>
    </citation>
    <scope>NUCLEOTIDE SEQUENCE [LARGE SCALE GENOMIC DNA]</scope>
    <source>
        <strain evidence="3">JCM 9092</strain>
    </source>
</reference>
<feature type="transmembrane region" description="Helical" evidence="1">
    <location>
        <begin position="20"/>
        <end position="42"/>
    </location>
</feature>
<comment type="caution">
    <text evidence="2">The sequence shown here is derived from an EMBL/GenBank/DDBJ whole genome shotgun (WGS) entry which is preliminary data.</text>
</comment>
<keyword evidence="1" id="KW-1133">Transmembrane helix</keyword>
<accession>A0ABP6NNL2</accession>
<keyword evidence="1" id="KW-0472">Membrane</keyword>
<evidence type="ECO:0000313" key="3">
    <source>
        <dbReference type="Proteomes" id="UP001501637"/>
    </source>
</evidence>
<protein>
    <submittedName>
        <fullName evidence="2">Uncharacterized protein</fullName>
    </submittedName>
</protein>